<dbReference type="STRING" id="1227490.C479_14178"/>
<dbReference type="Proteomes" id="UP000011560">
    <property type="component" value="Unassembled WGS sequence"/>
</dbReference>
<name>M0BDY2_9EURY</name>
<keyword evidence="1" id="KW-1133">Transmembrane helix</keyword>
<protein>
    <submittedName>
        <fullName evidence="2">Uncharacterized protein</fullName>
    </submittedName>
</protein>
<organism evidence="2 3">
    <name type="scientific">Halovivax asiaticus JCM 14624</name>
    <dbReference type="NCBI Taxonomy" id="1227490"/>
    <lineage>
        <taxon>Archaea</taxon>
        <taxon>Methanobacteriati</taxon>
        <taxon>Methanobacteriota</taxon>
        <taxon>Stenosarchaea group</taxon>
        <taxon>Halobacteria</taxon>
        <taxon>Halobacteriales</taxon>
        <taxon>Natrialbaceae</taxon>
        <taxon>Halovivax</taxon>
    </lineage>
</organism>
<keyword evidence="1" id="KW-0472">Membrane</keyword>
<proteinExistence type="predicted"/>
<evidence type="ECO:0000313" key="3">
    <source>
        <dbReference type="Proteomes" id="UP000011560"/>
    </source>
</evidence>
<dbReference type="AlphaFoldDB" id="M0BDY2"/>
<comment type="caution">
    <text evidence="2">The sequence shown here is derived from an EMBL/GenBank/DDBJ whole genome shotgun (WGS) entry which is preliminary data.</text>
</comment>
<evidence type="ECO:0000313" key="2">
    <source>
        <dbReference type="EMBL" id="ELZ08493.1"/>
    </source>
</evidence>
<sequence length="63" mass="6774">MTDSTPVWLGKAFAHATFAVIPMYTALVMVAVVDPAPVYWFLVGAVAVQAIDAADDIAHEVIW</sequence>
<dbReference type="RefSeq" id="WP_007703911.1">
    <property type="nucleotide sequence ID" value="NZ_AOIQ01000021.1"/>
</dbReference>
<evidence type="ECO:0000256" key="1">
    <source>
        <dbReference type="SAM" id="Phobius"/>
    </source>
</evidence>
<dbReference type="EMBL" id="AOIQ01000021">
    <property type="protein sequence ID" value="ELZ08493.1"/>
    <property type="molecule type" value="Genomic_DNA"/>
</dbReference>
<reference evidence="2 3" key="1">
    <citation type="journal article" date="2014" name="PLoS Genet.">
        <title>Phylogenetically driven sequencing of extremely halophilic archaea reveals strategies for static and dynamic osmo-response.</title>
        <authorList>
            <person name="Becker E.A."/>
            <person name="Seitzer P.M."/>
            <person name="Tritt A."/>
            <person name="Larsen D."/>
            <person name="Krusor M."/>
            <person name="Yao A.I."/>
            <person name="Wu D."/>
            <person name="Madern D."/>
            <person name="Eisen J.A."/>
            <person name="Darling A.E."/>
            <person name="Facciotti M.T."/>
        </authorList>
    </citation>
    <scope>NUCLEOTIDE SEQUENCE [LARGE SCALE GENOMIC DNA]</scope>
    <source>
        <strain evidence="2 3">JCM 14624</strain>
    </source>
</reference>
<keyword evidence="3" id="KW-1185">Reference proteome</keyword>
<feature type="transmembrane region" description="Helical" evidence="1">
    <location>
        <begin position="12"/>
        <end position="33"/>
    </location>
</feature>
<accession>M0BDY2</accession>
<gene>
    <name evidence="2" type="ORF">C479_14178</name>
</gene>
<keyword evidence="1" id="KW-0812">Transmembrane</keyword>